<accession>A0A9W7BBN0</accession>
<evidence type="ECO:0000313" key="8">
    <source>
        <dbReference type="EMBL" id="GMH87869.1"/>
    </source>
</evidence>
<dbReference type="InterPro" id="IPR046357">
    <property type="entry name" value="PPIase_dom_sf"/>
</dbReference>
<evidence type="ECO:0000313" key="9">
    <source>
        <dbReference type="Proteomes" id="UP001165085"/>
    </source>
</evidence>
<dbReference type="GO" id="GO:0003755">
    <property type="term" value="F:peptidyl-prolyl cis-trans isomerase activity"/>
    <property type="evidence" value="ECO:0007669"/>
    <property type="project" value="UniProtKB-KW"/>
</dbReference>
<feature type="signal peptide" evidence="6">
    <location>
        <begin position="1"/>
        <end position="19"/>
    </location>
</feature>
<dbReference type="EC" id="5.2.1.8" evidence="2 5"/>
<dbReference type="Gene3D" id="3.10.50.40">
    <property type="match status" value="1"/>
</dbReference>
<evidence type="ECO:0000256" key="6">
    <source>
        <dbReference type="SAM" id="SignalP"/>
    </source>
</evidence>
<sequence>MNLLRLLSLLISLSMSIFGLVPTTLSRAAFLQTSSVLVSLASNANEFQTDPRGFQYKVLDPGTPLASPLQRGQSVSCSYTLTLGGFEGGTAQKVDSSKGVLGDKPLKFPVGVGQVIKGWDYAVRDMSPGERRLLIIPPELGYGNNKMGGKIPASSTLYFDVTLTEVGKVPEFNQKQLDWLKEHPE</sequence>
<proteinExistence type="predicted"/>
<evidence type="ECO:0000256" key="2">
    <source>
        <dbReference type="ARBA" id="ARBA00013194"/>
    </source>
</evidence>
<organism evidence="8 9">
    <name type="scientific">Triparma strigata</name>
    <dbReference type="NCBI Taxonomy" id="1606541"/>
    <lineage>
        <taxon>Eukaryota</taxon>
        <taxon>Sar</taxon>
        <taxon>Stramenopiles</taxon>
        <taxon>Ochrophyta</taxon>
        <taxon>Bolidophyceae</taxon>
        <taxon>Parmales</taxon>
        <taxon>Triparmaceae</taxon>
        <taxon>Triparma</taxon>
    </lineage>
</organism>
<keyword evidence="9" id="KW-1185">Reference proteome</keyword>
<keyword evidence="6" id="KW-0732">Signal</keyword>
<evidence type="ECO:0000256" key="3">
    <source>
        <dbReference type="ARBA" id="ARBA00023110"/>
    </source>
</evidence>
<dbReference type="InterPro" id="IPR001179">
    <property type="entry name" value="PPIase_FKBP_dom"/>
</dbReference>
<comment type="catalytic activity">
    <reaction evidence="1 5">
        <text>[protein]-peptidylproline (omega=180) = [protein]-peptidylproline (omega=0)</text>
        <dbReference type="Rhea" id="RHEA:16237"/>
        <dbReference type="Rhea" id="RHEA-COMP:10747"/>
        <dbReference type="Rhea" id="RHEA-COMP:10748"/>
        <dbReference type="ChEBI" id="CHEBI:83833"/>
        <dbReference type="ChEBI" id="CHEBI:83834"/>
        <dbReference type="EC" id="5.2.1.8"/>
    </reaction>
</comment>
<evidence type="ECO:0000259" key="7">
    <source>
        <dbReference type="PROSITE" id="PS50059"/>
    </source>
</evidence>
<reference evidence="9" key="1">
    <citation type="journal article" date="2023" name="Commun. Biol.">
        <title>Genome analysis of Parmales, the sister group of diatoms, reveals the evolutionary specialization of diatoms from phago-mixotrophs to photoautotrophs.</title>
        <authorList>
            <person name="Ban H."/>
            <person name="Sato S."/>
            <person name="Yoshikawa S."/>
            <person name="Yamada K."/>
            <person name="Nakamura Y."/>
            <person name="Ichinomiya M."/>
            <person name="Sato N."/>
            <person name="Blanc-Mathieu R."/>
            <person name="Endo H."/>
            <person name="Kuwata A."/>
            <person name="Ogata H."/>
        </authorList>
    </citation>
    <scope>NUCLEOTIDE SEQUENCE [LARGE SCALE GENOMIC DNA]</scope>
    <source>
        <strain evidence="9">NIES 3701</strain>
    </source>
</reference>
<dbReference type="OrthoDB" id="1902587at2759"/>
<dbReference type="EMBL" id="BRXY01000334">
    <property type="protein sequence ID" value="GMH87869.1"/>
    <property type="molecule type" value="Genomic_DNA"/>
</dbReference>
<dbReference type="PROSITE" id="PS50059">
    <property type="entry name" value="FKBP_PPIASE"/>
    <property type="match status" value="1"/>
</dbReference>
<keyword evidence="3 5" id="KW-0697">Rotamase</keyword>
<dbReference type="Pfam" id="PF00254">
    <property type="entry name" value="FKBP_C"/>
    <property type="match status" value="1"/>
</dbReference>
<evidence type="ECO:0000256" key="5">
    <source>
        <dbReference type="PROSITE-ProRule" id="PRU00277"/>
    </source>
</evidence>
<dbReference type="PANTHER" id="PTHR43811:SF19">
    <property type="entry name" value="39 KDA FK506-BINDING NUCLEAR PROTEIN"/>
    <property type="match status" value="1"/>
</dbReference>
<feature type="domain" description="PPIase FKBP-type" evidence="7">
    <location>
        <begin position="72"/>
        <end position="167"/>
    </location>
</feature>
<evidence type="ECO:0000256" key="4">
    <source>
        <dbReference type="ARBA" id="ARBA00023235"/>
    </source>
</evidence>
<comment type="caution">
    <text evidence="8">The sequence shown here is derived from an EMBL/GenBank/DDBJ whole genome shotgun (WGS) entry which is preliminary data.</text>
</comment>
<keyword evidence="4 5" id="KW-0413">Isomerase</keyword>
<dbReference type="Proteomes" id="UP001165085">
    <property type="component" value="Unassembled WGS sequence"/>
</dbReference>
<feature type="chain" id="PRO_5040852811" description="peptidylprolyl isomerase" evidence="6">
    <location>
        <begin position="20"/>
        <end position="185"/>
    </location>
</feature>
<name>A0A9W7BBN0_9STRA</name>
<dbReference type="AlphaFoldDB" id="A0A9W7BBN0"/>
<gene>
    <name evidence="8" type="ORF">TrST_g45</name>
</gene>
<dbReference type="PANTHER" id="PTHR43811">
    <property type="entry name" value="FKBP-TYPE PEPTIDYL-PROLYL CIS-TRANS ISOMERASE FKPA"/>
    <property type="match status" value="1"/>
</dbReference>
<protein>
    <recommendedName>
        <fullName evidence="2 5">peptidylprolyl isomerase</fullName>
        <ecNumber evidence="2 5">5.2.1.8</ecNumber>
    </recommendedName>
</protein>
<dbReference type="SUPFAM" id="SSF54534">
    <property type="entry name" value="FKBP-like"/>
    <property type="match status" value="1"/>
</dbReference>
<evidence type="ECO:0000256" key="1">
    <source>
        <dbReference type="ARBA" id="ARBA00000971"/>
    </source>
</evidence>